<dbReference type="PANTHER" id="PTHR24329:SF579">
    <property type="entry name" value="HOMEOBOX PROTEIN ARISTALESS"/>
    <property type="match status" value="1"/>
</dbReference>
<proteinExistence type="predicted"/>
<dbReference type="GO" id="GO:0005634">
    <property type="term" value="C:nucleus"/>
    <property type="evidence" value="ECO:0007669"/>
    <property type="project" value="UniProtKB-SubCell"/>
</dbReference>
<protein>
    <submittedName>
        <fullName evidence="6 7">Homeobox protein</fullName>
    </submittedName>
</protein>
<evidence type="ECO:0000313" key="7">
    <source>
        <dbReference type="EnsemblMetazoa" id="CPIJ012081-PA"/>
    </source>
</evidence>
<keyword evidence="2" id="KW-0539">Nucleus</keyword>
<feature type="compositionally biased region" description="Low complexity" evidence="3">
    <location>
        <begin position="248"/>
        <end position="263"/>
    </location>
</feature>
<dbReference type="InterPro" id="IPR050649">
    <property type="entry name" value="Paired_Homeobox_TFs"/>
</dbReference>
<dbReference type="OrthoDB" id="6159439at2759"/>
<dbReference type="Gene3D" id="1.10.10.60">
    <property type="entry name" value="Homeodomain-like"/>
    <property type="match status" value="1"/>
</dbReference>
<dbReference type="VEuPathDB" id="VectorBase:CPIJ012081"/>
<sequence length="302" mass="31949">MCVRSLSMVSKNCQIITLLAAGIGFLRVLGTPGNTDESKIGTLAGIVVRENATISNRDVSLGSGEEKELELETRVTSSHFDNVWFQNRRAKWRKQEKVGPQGHPYNPYLTAGGQVPSATVVAPSLPPNPFTHLGFNLRKPFDAASLAAFRYPTLGGGHVLPSAYFNQFHRTPPPPLLPPGIGAMYTPSASFQTLLANISAAQRAPPVMPSKPSPPGGSVVTSSDYLSPVGGPPPPASLPTPASPPVSPTSVPVVPAGVPAPGSTTPPQDRRSSSIAALRLKAREHELRLEMLRQNGHSDIIS</sequence>
<dbReference type="InParanoid" id="B0WXB3"/>
<evidence type="ECO:0000256" key="3">
    <source>
        <dbReference type="SAM" id="MobiDB-lite"/>
    </source>
</evidence>
<dbReference type="GO" id="GO:0000981">
    <property type="term" value="F:DNA-binding transcription factor activity, RNA polymerase II-specific"/>
    <property type="evidence" value="ECO:0007669"/>
    <property type="project" value="TreeGrafter"/>
</dbReference>
<keyword evidence="8" id="KW-1185">Reference proteome</keyword>
<feature type="compositionally biased region" description="Pro residues" evidence="3">
    <location>
        <begin position="206"/>
        <end position="215"/>
    </location>
</feature>
<keyword evidence="2 6" id="KW-0371">Homeobox</keyword>
<dbReference type="HOGENOM" id="CLU_047013_3_0_1"/>
<dbReference type="STRING" id="7176.B0WXB3"/>
<dbReference type="EnsemblMetazoa" id="CPIJ012081-RA">
    <property type="protein sequence ID" value="CPIJ012081-PA"/>
    <property type="gene ID" value="CPIJ012081"/>
</dbReference>
<dbReference type="EMBL" id="DS232161">
    <property type="protein sequence ID" value="EDS36374.1"/>
    <property type="molecule type" value="Genomic_DNA"/>
</dbReference>
<dbReference type="InterPro" id="IPR009057">
    <property type="entry name" value="Homeodomain-like_sf"/>
</dbReference>
<accession>B0WXB3</accession>
<dbReference type="OMA" id="IAFTHET"/>
<dbReference type="KEGG" id="cqu:CpipJ_CPIJ012081"/>
<dbReference type="AlphaFoldDB" id="B0WXB3"/>
<dbReference type="PROSITE" id="PS50071">
    <property type="entry name" value="HOMEOBOX_2"/>
    <property type="match status" value="1"/>
</dbReference>
<dbReference type="Proteomes" id="UP000002320">
    <property type="component" value="Unassembled WGS sequence"/>
</dbReference>
<organism>
    <name type="scientific">Culex quinquefasciatus</name>
    <name type="common">Southern house mosquito</name>
    <name type="synonym">Culex pungens</name>
    <dbReference type="NCBI Taxonomy" id="7176"/>
    <lineage>
        <taxon>Eukaryota</taxon>
        <taxon>Metazoa</taxon>
        <taxon>Ecdysozoa</taxon>
        <taxon>Arthropoda</taxon>
        <taxon>Hexapoda</taxon>
        <taxon>Insecta</taxon>
        <taxon>Pterygota</taxon>
        <taxon>Neoptera</taxon>
        <taxon>Endopterygota</taxon>
        <taxon>Diptera</taxon>
        <taxon>Nematocera</taxon>
        <taxon>Culicoidea</taxon>
        <taxon>Culicidae</taxon>
        <taxon>Culicinae</taxon>
        <taxon>Culicini</taxon>
        <taxon>Culex</taxon>
        <taxon>Culex</taxon>
    </lineage>
</organism>
<dbReference type="eggNOG" id="KOG0490">
    <property type="taxonomic scope" value="Eukaryota"/>
</dbReference>
<dbReference type="FunCoup" id="B0WXB3">
    <property type="interactions" value="12"/>
</dbReference>
<dbReference type="Pfam" id="PF03826">
    <property type="entry name" value="OAR"/>
    <property type="match status" value="1"/>
</dbReference>
<evidence type="ECO:0000259" key="4">
    <source>
        <dbReference type="PROSITE" id="PS50071"/>
    </source>
</evidence>
<feature type="region of interest" description="Disordered" evidence="3">
    <location>
        <begin position="204"/>
        <end position="274"/>
    </location>
</feature>
<dbReference type="PROSITE" id="PS50803">
    <property type="entry name" value="OAR"/>
    <property type="match status" value="1"/>
</dbReference>
<reference evidence="7" key="2">
    <citation type="submission" date="2021-02" db="UniProtKB">
        <authorList>
            <consortium name="EnsemblMetazoa"/>
        </authorList>
    </citation>
    <scope>IDENTIFICATION</scope>
    <source>
        <strain evidence="7">JHB</strain>
    </source>
</reference>
<evidence type="ECO:0000256" key="2">
    <source>
        <dbReference type="PROSITE-ProRule" id="PRU00108"/>
    </source>
</evidence>
<evidence type="ECO:0000313" key="6">
    <source>
        <dbReference type="EMBL" id="EDS36374.1"/>
    </source>
</evidence>
<comment type="subcellular location">
    <subcellularLocation>
        <location evidence="1 2">Nucleus</location>
    </subcellularLocation>
</comment>
<dbReference type="VEuPathDB" id="VectorBase:CQUJHB011356"/>
<dbReference type="GO" id="GO:0000977">
    <property type="term" value="F:RNA polymerase II transcription regulatory region sequence-specific DNA binding"/>
    <property type="evidence" value="ECO:0007669"/>
    <property type="project" value="TreeGrafter"/>
</dbReference>
<feature type="compositionally biased region" description="Pro residues" evidence="3">
    <location>
        <begin position="230"/>
        <end position="247"/>
    </location>
</feature>
<dbReference type="InterPro" id="IPR001356">
    <property type="entry name" value="HD"/>
</dbReference>
<evidence type="ECO:0000259" key="5">
    <source>
        <dbReference type="PROSITE" id="PS50803"/>
    </source>
</evidence>
<feature type="domain" description="Homeobox" evidence="4">
    <location>
        <begin position="82"/>
        <end position="95"/>
    </location>
</feature>
<evidence type="ECO:0000256" key="1">
    <source>
        <dbReference type="ARBA" id="ARBA00004123"/>
    </source>
</evidence>
<keyword evidence="2" id="KW-0238">DNA-binding</keyword>
<dbReference type="SUPFAM" id="SSF46689">
    <property type="entry name" value="Homeodomain-like"/>
    <property type="match status" value="1"/>
</dbReference>
<gene>
    <name evidence="7" type="primary">6044531</name>
    <name evidence="6" type="ORF">CpipJ_CPIJ012081</name>
</gene>
<dbReference type="CDD" id="cd00086">
    <property type="entry name" value="homeodomain"/>
    <property type="match status" value="1"/>
</dbReference>
<dbReference type="PANTHER" id="PTHR24329">
    <property type="entry name" value="HOMEOBOX PROTEIN ARISTALESS"/>
    <property type="match status" value="1"/>
</dbReference>
<name>B0WXB3_CULQU</name>
<dbReference type="InterPro" id="IPR003654">
    <property type="entry name" value="OAR_dom"/>
</dbReference>
<feature type="compositionally biased region" description="Low complexity" evidence="3">
    <location>
        <begin position="216"/>
        <end position="229"/>
    </location>
</feature>
<feature type="domain" description="OAR" evidence="5">
    <location>
        <begin position="273"/>
        <end position="286"/>
    </location>
</feature>
<reference evidence="6" key="1">
    <citation type="submission" date="2007-03" db="EMBL/GenBank/DDBJ databases">
        <title>Annotation of Culex pipiens quinquefasciatus.</title>
        <authorList>
            <consortium name="The Broad Institute Genome Sequencing Platform"/>
            <person name="Atkinson P.W."/>
            <person name="Hemingway J."/>
            <person name="Christensen B.M."/>
            <person name="Higgs S."/>
            <person name="Kodira C."/>
            <person name="Hannick L."/>
            <person name="Megy K."/>
            <person name="O'Leary S."/>
            <person name="Pearson M."/>
            <person name="Haas B.J."/>
            <person name="Mauceli E."/>
            <person name="Wortman J.R."/>
            <person name="Lee N.H."/>
            <person name="Guigo R."/>
            <person name="Stanke M."/>
            <person name="Alvarado L."/>
            <person name="Amedeo P."/>
            <person name="Antoine C.H."/>
            <person name="Arensburger P."/>
            <person name="Bidwell S.L."/>
            <person name="Crawford M."/>
            <person name="Camaro F."/>
            <person name="Devon K."/>
            <person name="Engels R."/>
            <person name="Hammond M."/>
            <person name="Howarth C."/>
            <person name="Koehrsen M."/>
            <person name="Lawson D."/>
            <person name="Montgomery P."/>
            <person name="Nene V."/>
            <person name="Nusbaum C."/>
            <person name="Puiu D."/>
            <person name="Romero-Severson J."/>
            <person name="Severson D.W."/>
            <person name="Shumway M."/>
            <person name="Sisk P."/>
            <person name="Stolte C."/>
            <person name="Zeng Q."/>
            <person name="Eisenstadt E."/>
            <person name="Fraser-Liggett C."/>
            <person name="Strausberg R."/>
            <person name="Galagan J."/>
            <person name="Birren B."/>
            <person name="Collins F.H."/>
        </authorList>
    </citation>
    <scope>NUCLEOTIDE SEQUENCE [LARGE SCALE GENOMIC DNA]</scope>
    <source>
        <strain evidence="6">JHB</strain>
    </source>
</reference>
<feature type="DNA-binding region" description="Homeobox" evidence="2">
    <location>
        <begin position="84"/>
        <end position="96"/>
    </location>
</feature>
<evidence type="ECO:0000313" key="8">
    <source>
        <dbReference type="Proteomes" id="UP000002320"/>
    </source>
</evidence>